<proteinExistence type="inferred from homology"/>
<dbReference type="Pfam" id="PF00132">
    <property type="entry name" value="Hexapep"/>
    <property type="match status" value="1"/>
</dbReference>
<accession>A0AAP3K0B4</accession>
<keyword evidence="3" id="KW-0012">Acyltransferase</keyword>
<dbReference type="AlphaFoldDB" id="A0AAP3K0B4"/>
<evidence type="ECO:0000256" key="1">
    <source>
        <dbReference type="ARBA" id="ARBA00007274"/>
    </source>
</evidence>
<dbReference type="GO" id="GO:0016746">
    <property type="term" value="F:acyltransferase activity"/>
    <property type="evidence" value="ECO:0007669"/>
    <property type="project" value="UniProtKB-KW"/>
</dbReference>
<dbReference type="RefSeq" id="WP_230325781.1">
    <property type="nucleotide sequence ID" value="NZ_JADPDR010000046.1"/>
</dbReference>
<dbReference type="EMBL" id="JAQKEI010000040">
    <property type="protein sequence ID" value="MDB0853936.1"/>
    <property type="molecule type" value="Genomic_DNA"/>
</dbReference>
<dbReference type="SUPFAM" id="SSF51161">
    <property type="entry name" value="Trimeric LpxA-like enzymes"/>
    <property type="match status" value="1"/>
</dbReference>
<reference evidence="4" key="1">
    <citation type="submission" date="2023-01" db="EMBL/GenBank/DDBJ databases">
        <title>Human gut microbiome strain richness.</title>
        <authorList>
            <person name="Chen-Liaw A."/>
        </authorList>
    </citation>
    <scope>NUCLEOTIDE SEQUENCE</scope>
    <source>
        <strain evidence="4">H9_m1001271B151109d0_201107</strain>
    </source>
</reference>
<organism evidence="4 5">
    <name type="scientific">Phocaeicola vulgatus</name>
    <name type="common">Bacteroides vulgatus</name>
    <dbReference type="NCBI Taxonomy" id="821"/>
    <lineage>
        <taxon>Bacteria</taxon>
        <taxon>Pseudomonadati</taxon>
        <taxon>Bacteroidota</taxon>
        <taxon>Bacteroidia</taxon>
        <taxon>Bacteroidales</taxon>
        <taxon>Bacteroidaceae</taxon>
        <taxon>Phocaeicola</taxon>
    </lineage>
</organism>
<dbReference type="InterPro" id="IPR045304">
    <property type="entry name" value="LbH_SAT"/>
</dbReference>
<evidence type="ECO:0000313" key="4">
    <source>
        <dbReference type="EMBL" id="MDB0853936.1"/>
    </source>
</evidence>
<dbReference type="CDD" id="cd03354">
    <property type="entry name" value="LbH_SAT"/>
    <property type="match status" value="1"/>
</dbReference>
<comment type="similarity">
    <text evidence="1">Belongs to the transferase hexapeptide repeat family.</text>
</comment>
<dbReference type="PANTHER" id="PTHR42811">
    <property type="entry name" value="SERINE ACETYLTRANSFERASE"/>
    <property type="match status" value="1"/>
</dbReference>
<evidence type="ECO:0000313" key="5">
    <source>
        <dbReference type="Proteomes" id="UP001210999"/>
    </source>
</evidence>
<protein>
    <submittedName>
        <fullName evidence="4">Serine acetyltransferase</fullName>
    </submittedName>
</protein>
<dbReference type="Gene3D" id="2.160.10.10">
    <property type="entry name" value="Hexapeptide repeat proteins"/>
    <property type="match status" value="1"/>
</dbReference>
<comment type="caution">
    <text evidence="4">The sequence shown here is derived from an EMBL/GenBank/DDBJ whole genome shotgun (WGS) entry which is preliminary data.</text>
</comment>
<dbReference type="Proteomes" id="UP001210999">
    <property type="component" value="Unassembled WGS sequence"/>
</dbReference>
<dbReference type="InterPro" id="IPR001451">
    <property type="entry name" value="Hexapep"/>
</dbReference>
<evidence type="ECO:0000256" key="3">
    <source>
        <dbReference type="ARBA" id="ARBA00023315"/>
    </source>
</evidence>
<sequence>MGAYREMWKLIKQDYIVNQWIVLHINELEGGGVKLLNILKVLIHSRGFCYTFWLRLCGVEGVLKPFCWLILHHLSSKYGIQISHRMPLGGGFYISHGVGVVINGSARIGKNCSIGQFTTIGSNKGKAATIEDFVSIGPGCCIVENVHIGHHAIIGAGSVVTHDVPSYAVVAGVPAKIIKMLSPDVDS</sequence>
<evidence type="ECO:0000256" key="2">
    <source>
        <dbReference type="ARBA" id="ARBA00022679"/>
    </source>
</evidence>
<name>A0AAP3K0B4_PHOVU</name>
<dbReference type="InterPro" id="IPR011004">
    <property type="entry name" value="Trimer_LpxA-like_sf"/>
</dbReference>
<gene>
    <name evidence="4" type="ORF">PL594_20795</name>
</gene>
<keyword evidence="2" id="KW-0808">Transferase</keyword>